<organism evidence="1 2">
    <name type="scientific">Larinioides sclopetarius</name>
    <dbReference type="NCBI Taxonomy" id="280406"/>
    <lineage>
        <taxon>Eukaryota</taxon>
        <taxon>Metazoa</taxon>
        <taxon>Ecdysozoa</taxon>
        <taxon>Arthropoda</taxon>
        <taxon>Chelicerata</taxon>
        <taxon>Arachnida</taxon>
        <taxon>Araneae</taxon>
        <taxon>Araneomorphae</taxon>
        <taxon>Entelegynae</taxon>
        <taxon>Araneoidea</taxon>
        <taxon>Araneidae</taxon>
        <taxon>Larinioides</taxon>
    </lineage>
</organism>
<name>A0AAV1YPV5_9ARAC</name>
<reference evidence="1 2" key="1">
    <citation type="submission" date="2024-04" db="EMBL/GenBank/DDBJ databases">
        <authorList>
            <person name="Rising A."/>
            <person name="Reimegard J."/>
            <person name="Sonavane S."/>
            <person name="Akerstrom W."/>
            <person name="Nylinder S."/>
            <person name="Hedman E."/>
            <person name="Kallberg Y."/>
        </authorList>
    </citation>
    <scope>NUCLEOTIDE SEQUENCE [LARGE SCALE GENOMIC DNA]</scope>
</reference>
<sequence length="110" mass="12562">METGYYFCSLFGLSYFCRLIGIRSSANNLVLDIGPHRLMEMGRNTSISPFVKWPNTISKSVIQTGKHISVLCIFHPRLMEMHRNTSIFRSVKWPDTISKSVIQTGEHISV</sequence>
<dbReference type="AlphaFoldDB" id="A0AAV1YPV5"/>
<gene>
    <name evidence="1" type="ORF">LARSCL_LOCUS20</name>
</gene>
<protein>
    <submittedName>
        <fullName evidence="1">Uncharacterized protein</fullName>
    </submittedName>
</protein>
<keyword evidence="2" id="KW-1185">Reference proteome</keyword>
<dbReference type="Proteomes" id="UP001497382">
    <property type="component" value="Unassembled WGS sequence"/>
</dbReference>
<evidence type="ECO:0000313" key="2">
    <source>
        <dbReference type="Proteomes" id="UP001497382"/>
    </source>
</evidence>
<evidence type="ECO:0000313" key="1">
    <source>
        <dbReference type="EMBL" id="CAL1260756.1"/>
    </source>
</evidence>
<dbReference type="EMBL" id="CAXIEN010000001">
    <property type="protein sequence ID" value="CAL1260756.1"/>
    <property type="molecule type" value="Genomic_DNA"/>
</dbReference>
<proteinExistence type="predicted"/>
<comment type="caution">
    <text evidence="1">The sequence shown here is derived from an EMBL/GenBank/DDBJ whole genome shotgun (WGS) entry which is preliminary data.</text>
</comment>
<accession>A0AAV1YPV5</accession>